<feature type="non-terminal residue" evidence="1">
    <location>
        <position position="179"/>
    </location>
</feature>
<dbReference type="EMBL" id="CAJVPT010029936">
    <property type="protein sequence ID" value="CAG8692496.1"/>
    <property type="molecule type" value="Genomic_DNA"/>
</dbReference>
<reference evidence="1" key="1">
    <citation type="submission" date="2021-06" db="EMBL/GenBank/DDBJ databases">
        <authorList>
            <person name="Kallberg Y."/>
            <person name="Tangrot J."/>
            <person name="Rosling A."/>
        </authorList>
    </citation>
    <scope>NUCLEOTIDE SEQUENCE</scope>
    <source>
        <strain evidence="1">CL356</strain>
    </source>
</reference>
<proteinExistence type="predicted"/>
<gene>
    <name evidence="1" type="ORF">ACOLOM_LOCUS9884</name>
</gene>
<evidence type="ECO:0000313" key="2">
    <source>
        <dbReference type="Proteomes" id="UP000789525"/>
    </source>
</evidence>
<comment type="caution">
    <text evidence="1">The sequence shown here is derived from an EMBL/GenBank/DDBJ whole genome shotgun (WGS) entry which is preliminary data.</text>
</comment>
<sequence length="179" mass="19718">MHRSTISLPLYGSYDSQEEGIDMEENESFLEIDHTLDLCDTNPEEDGEDIGSASWLDRSGSHPHTTSPFYLKDSGRATLSNYDTQSSYASSPIKSASDAATNVGDCPQECSLDLGFKLPKRQQRNEPLNIPSPPYPQGAIMSVIVDHSPIPSPQFQRKPLPASPPAHQRVRSLSFSILE</sequence>
<evidence type="ECO:0000313" key="1">
    <source>
        <dbReference type="EMBL" id="CAG8692496.1"/>
    </source>
</evidence>
<accession>A0ACA9P6S7</accession>
<protein>
    <submittedName>
        <fullName evidence="1">15515_t:CDS:1</fullName>
    </submittedName>
</protein>
<name>A0ACA9P6S7_9GLOM</name>
<organism evidence="1 2">
    <name type="scientific">Acaulospora colombiana</name>
    <dbReference type="NCBI Taxonomy" id="27376"/>
    <lineage>
        <taxon>Eukaryota</taxon>
        <taxon>Fungi</taxon>
        <taxon>Fungi incertae sedis</taxon>
        <taxon>Mucoromycota</taxon>
        <taxon>Glomeromycotina</taxon>
        <taxon>Glomeromycetes</taxon>
        <taxon>Diversisporales</taxon>
        <taxon>Acaulosporaceae</taxon>
        <taxon>Acaulospora</taxon>
    </lineage>
</organism>
<dbReference type="Proteomes" id="UP000789525">
    <property type="component" value="Unassembled WGS sequence"/>
</dbReference>
<keyword evidence="2" id="KW-1185">Reference proteome</keyword>